<reference evidence="8" key="1">
    <citation type="journal article" date="2013" name="Science">
        <title>Gene transfer from bacteria and archaea facilitated evolution of an extremophilic eukaryote.</title>
        <authorList>
            <person name="Schonknecht G."/>
            <person name="Chen W.H."/>
            <person name="Ternes C.M."/>
            <person name="Barbier G.G."/>
            <person name="Shrestha R.P."/>
            <person name="Stanke M."/>
            <person name="Brautigam A."/>
            <person name="Baker B.J."/>
            <person name="Banfield J.F."/>
            <person name="Garavito R.M."/>
            <person name="Carr K."/>
            <person name="Wilkerson C."/>
            <person name="Rensing S.A."/>
            <person name="Gagneul D."/>
            <person name="Dickenson N.E."/>
            <person name="Oesterhelt C."/>
            <person name="Lercher M.J."/>
            <person name="Weber A.P."/>
        </authorList>
    </citation>
    <scope>NUCLEOTIDE SEQUENCE [LARGE SCALE GENOMIC DNA]</scope>
    <source>
        <strain evidence="8">074W</strain>
    </source>
</reference>
<dbReference type="Proteomes" id="UP000030680">
    <property type="component" value="Unassembled WGS sequence"/>
</dbReference>
<dbReference type="InterPro" id="IPR040050">
    <property type="entry name" value="ZNF830-like"/>
</dbReference>
<dbReference type="KEGG" id="gsl:Gasu_14050"/>
<dbReference type="RefSeq" id="XP_005707967.1">
    <property type="nucleotide sequence ID" value="XM_005707910.1"/>
</dbReference>
<dbReference type="GeneID" id="17090089"/>
<keyword evidence="3" id="KW-0863">Zinc-finger</keyword>
<dbReference type="GO" id="GO:0033314">
    <property type="term" value="P:mitotic DNA replication checkpoint signaling"/>
    <property type="evidence" value="ECO:0007669"/>
    <property type="project" value="TreeGrafter"/>
</dbReference>
<feature type="compositionally biased region" description="Basic and acidic residues" evidence="6">
    <location>
        <begin position="126"/>
        <end position="138"/>
    </location>
</feature>
<dbReference type="GO" id="GO:0005681">
    <property type="term" value="C:spliceosomal complex"/>
    <property type="evidence" value="ECO:0007669"/>
    <property type="project" value="InterPro"/>
</dbReference>
<evidence type="ECO:0000313" key="7">
    <source>
        <dbReference type="EMBL" id="EME31447.1"/>
    </source>
</evidence>
<evidence type="ECO:0000256" key="5">
    <source>
        <dbReference type="ARBA" id="ARBA00023242"/>
    </source>
</evidence>
<evidence type="ECO:0000256" key="6">
    <source>
        <dbReference type="SAM" id="MobiDB-lite"/>
    </source>
</evidence>
<keyword evidence="8" id="KW-1185">Reference proteome</keyword>
<evidence type="ECO:0000313" key="8">
    <source>
        <dbReference type="Proteomes" id="UP000030680"/>
    </source>
</evidence>
<sequence length="164" mass="19402">MPSNKVNSESTTNSQNVSTVTKLDVNSKLPKDFFDPVETPKQDKWQNKDDDDEYQKFEEEIAQDLSNLKKSYAQEEDDFDERESKLQEHEQSEMKERIQHLKELLTERKRAKKDGQVEQRVVNISDTKKKNVPEKEGSSSEEADDNDWLLNWKRKRRVDNGKKR</sequence>
<comment type="subcellular location">
    <subcellularLocation>
        <location evidence="1">Nucleus</location>
    </subcellularLocation>
</comment>
<evidence type="ECO:0000256" key="4">
    <source>
        <dbReference type="ARBA" id="ARBA00022833"/>
    </source>
</evidence>
<dbReference type="GO" id="GO:0003676">
    <property type="term" value="F:nucleic acid binding"/>
    <property type="evidence" value="ECO:0007669"/>
    <property type="project" value="InterPro"/>
</dbReference>
<name>M2XMN6_GALSU</name>
<keyword evidence="5" id="KW-0539">Nucleus</keyword>
<dbReference type="PANTHER" id="PTHR13278">
    <property type="entry name" value="ZINC FINGER PROTEIN 830"/>
    <property type="match status" value="1"/>
</dbReference>
<keyword evidence="4" id="KW-0862">Zinc</keyword>
<keyword evidence="2" id="KW-0479">Metal-binding</keyword>
<evidence type="ECO:0000256" key="1">
    <source>
        <dbReference type="ARBA" id="ARBA00004123"/>
    </source>
</evidence>
<gene>
    <name evidence="7" type="ORF">Gasu_14050</name>
</gene>
<accession>M2XMN6</accession>
<feature type="compositionally biased region" description="Basic and acidic residues" evidence="6">
    <location>
        <begin position="82"/>
        <end position="117"/>
    </location>
</feature>
<feature type="region of interest" description="Disordered" evidence="6">
    <location>
        <begin position="1"/>
        <end position="152"/>
    </location>
</feature>
<dbReference type="EMBL" id="KB454492">
    <property type="protein sequence ID" value="EME31447.1"/>
    <property type="molecule type" value="Genomic_DNA"/>
</dbReference>
<dbReference type="GO" id="GO:0008270">
    <property type="term" value="F:zinc ion binding"/>
    <property type="evidence" value="ECO:0007669"/>
    <property type="project" value="UniProtKB-KW"/>
</dbReference>
<proteinExistence type="predicted"/>
<dbReference type="Gramene" id="EME31447">
    <property type="protein sequence ID" value="EME31447"/>
    <property type="gene ID" value="Gasu_14050"/>
</dbReference>
<dbReference type="GO" id="GO:0044773">
    <property type="term" value="P:mitotic DNA damage checkpoint signaling"/>
    <property type="evidence" value="ECO:0007669"/>
    <property type="project" value="TreeGrafter"/>
</dbReference>
<dbReference type="AlphaFoldDB" id="M2XMN6"/>
<evidence type="ECO:0000256" key="3">
    <source>
        <dbReference type="ARBA" id="ARBA00022771"/>
    </source>
</evidence>
<protein>
    <submittedName>
        <fullName evidence="7">Uncharacterized protein</fullName>
    </submittedName>
</protein>
<dbReference type="PANTHER" id="PTHR13278:SF0">
    <property type="entry name" value="ZINC FINGER PROTEIN 830"/>
    <property type="match status" value="1"/>
</dbReference>
<dbReference type="OrthoDB" id="10534434at2759"/>
<feature type="compositionally biased region" description="Low complexity" evidence="6">
    <location>
        <begin position="1"/>
        <end position="21"/>
    </location>
</feature>
<dbReference type="GO" id="GO:0033260">
    <property type="term" value="P:nuclear DNA replication"/>
    <property type="evidence" value="ECO:0007669"/>
    <property type="project" value="TreeGrafter"/>
</dbReference>
<feature type="compositionally biased region" description="Basic and acidic residues" evidence="6">
    <location>
        <begin position="29"/>
        <end position="59"/>
    </location>
</feature>
<evidence type="ECO:0000256" key="2">
    <source>
        <dbReference type="ARBA" id="ARBA00022723"/>
    </source>
</evidence>
<organism evidence="7 8">
    <name type="scientific">Galdieria sulphuraria</name>
    <name type="common">Red alga</name>
    <dbReference type="NCBI Taxonomy" id="130081"/>
    <lineage>
        <taxon>Eukaryota</taxon>
        <taxon>Rhodophyta</taxon>
        <taxon>Bangiophyceae</taxon>
        <taxon>Galdieriales</taxon>
        <taxon>Galdieriaceae</taxon>
        <taxon>Galdieria</taxon>
    </lineage>
</organism>